<keyword evidence="4" id="KW-1133">Transmembrane helix</keyword>
<dbReference type="SMART" id="SM00244">
    <property type="entry name" value="PHB"/>
    <property type="match status" value="1"/>
</dbReference>
<dbReference type="Gene3D" id="3.30.479.30">
    <property type="entry name" value="Band 7 domain"/>
    <property type="match status" value="1"/>
</dbReference>
<dbReference type="InterPro" id="IPR001107">
    <property type="entry name" value="Band_7"/>
</dbReference>
<comment type="subcellular location">
    <subcellularLocation>
        <location evidence="1">Membrane</location>
        <topology evidence="1">Single-pass membrane protein</topology>
    </subcellularLocation>
</comment>
<comment type="caution">
    <text evidence="8">The sequence shown here is derived from an EMBL/GenBank/DDBJ whole genome shotgun (WGS) entry which is preliminary data.</text>
</comment>
<dbReference type="PIRSF" id="PIRSF005651">
    <property type="entry name" value="HflC"/>
    <property type="match status" value="1"/>
</dbReference>
<dbReference type="InterPro" id="IPR001972">
    <property type="entry name" value="Stomatin_HflK_fam"/>
</dbReference>
<dbReference type="OrthoDB" id="9812991at2"/>
<dbReference type="Proteomes" id="UP000321567">
    <property type="component" value="Unassembled WGS sequence"/>
</dbReference>
<dbReference type="InterPro" id="IPR036013">
    <property type="entry name" value="Band_7/SPFH_dom_sf"/>
</dbReference>
<protein>
    <recommendedName>
        <fullName evidence="6">Protein HflC</fullName>
    </recommendedName>
</protein>
<dbReference type="SUPFAM" id="SSF117892">
    <property type="entry name" value="Band 7/SPFH domain"/>
    <property type="match status" value="1"/>
</dbReference>
<evidence type="ECO:0000313" key="9">
    <source>
        <dbReference type="Proteomes" id="UP000321567"/>
    </source>
</evidence>
<proteinExistence type="inferred from homology"/>
<dbReference type="CDD" id="cd03405">
    <property type="entry name" value="SPFH_HflC"/>
    <property type="match status" value="1"/>
</dbReference>
<evidence type="ECO:0000256" key="3">
    <source>
        <dbReference type="ARBA" id="ARBA00022692"/>
    </source>
</evidence>
<dbReference type="GO" id="GO:0016020">
    <property type="term" value="C:membrane"/>
    <property type="evidence" value="ECO:0007669"/>
    <property type="project" value="UniProtKB-SubCell"/>
</dbReference>
<accession>A0A512H937</accession>
<dbReference type="NCBIfam" id="TIGR01932">
    <property type="entry name" value="hflC"/>
    <property type="match status" value="1"/>
</dbReference>
<dbReference type="RefSeq" id="WP_147163992.1">
    <property type="nucleotide sequence ID" value="NZ_BJZO01000055.1"/>
</dbReference>
<organism evidence="8 9">
    <name type="scientific">Pararhodospirillum oryzae</name>
    <dbReference type="NCBI Taxonomy" id="478448"/>
    <lineage>
        <taxon>Bacteria</taxon>
        <taxon>Pseudomonadati</taxon>
        <taxon>Pseudomonadota</taxon>
        <taxon>Alphaproteobacteria</taxon>
        <taxon>Rhodospirillales</taxon>
        <taxon>Rhodospirillaceae</taxon>
        <taxon>Pararhodospirillum</taxon>
    </lineage>
</organism>
<sequence>MKKPVLVALIVLLVGAGIVAANSLFLVAQTQQAVVFQFGQYVRTIQEPGLQVKLPLIQNVIFYDRRVLELNPPAEQVILADQKRLVVDTYLRYRIADPLRFYQAVTNETQAASRLSDIVISALRRVLGNSTLAELLSPARARLMQEMKVAVDREARELGISVTDMRIRRADLPEETSQAIFARIRSEREREAREFRAQGQELAQQIRARADRERTVLLAEAQKRAQELRGDGDAQSIRIYASAFDADPSFFDFYRSLQAYRKALADGTTTLVLSPDGDFFRYFDHKEAASSR</sequence>
<evidence type="ECO:0000256" key="5">
    <source>
        <dbReference type="ARBA" id="ARBA00023136"/>
    </source>
</evidence>
<evidence type="ECO:0000256" key="4">
    <source>
        <dbReference type="ARBA" id="ARBA00022989"/>
    </source>
</evidence>
<name>A0A512H937_9PROT</name>
<evidence type="ECO:0000256" key="1">
    <source>
        <dbReference type="ARBA" id="ARBA00004167"/>
    </source>
</evidence>
<comment type="function">
    <text evidence="6">HflC and HflK could regulate a protease.</text>
</comment>
<keyword evidence="5" id="KW-0472">Membrane</keyword>
<evidence type="ECO:0000259" key="7">
    <source>
        <dbReference type="SMART" id="SM00244"/>
    </source>
</evidence>
<dbReference type="EMBL" id="BJZO01000055">
    <property type="protein sequence ID" value="GEO81977.1"/>
    <property type="molecule type" value="Genomic_DNA"/>
</dbReference>
<keyword evidence="3" id="KW-0812">Transmembrane</keyword>
<comment type="similarity">
    <text evidence="2 6">Belongs to the band 7/mec-2 family. HflC subfamily.</text>
</comment>
<dbReference type="Pfam" id="PF01145">
    <property type="entry name" value="Band_7"/>
    <property type="match status" value="1"/>
</dbReference>
<evidence type="ECO:0000313" key="8">
    <source>
        <dbReference type="EMBL" id="GEO81977.1"/>
    </source>
</evidence>
<dbReference type="PANTHER" id="PTHR42911:SF1">
    <property type="entry name" value="MODULATOR OF FTSH PROTEASE HFLC"/>
    <property type="match status" value="1"/>
</dbReference>
<feature type="domain" description="Band 7" evidence="7">
    <location>
        <begin position="22"/>
        <end position="184"/>
    </location>
</feature>
<dbReference type="PANTHER" id="PTHR42911">
    <property type="entry name" value="MODULATOR OF FTSH PROTEASE HFLC"/>
    <property type="match status" value="1"/>
</dbReference>
<reference evidence="8 9" key="1">
    <citation type="submission" date="2019-07" db="EMBL/GenBank/DDBJ databases">
        <title>Whole genome shotgun sequence of Rhodospirillum oryzae NBRC 107573.</title>
        <authorList>
            <person name="Hosoyama A."/>
            <person name="Uohara A."/>
            <person name="Ohji S."/>
            <person name="Ichikawa N."/>
        </authorList>
    </citation>
    <scope>NUCLEOTIDE SEQUENCE [LARGE SCALE GENOMIC DNA]</scope>
    <source>
        <strain evidence="8 9">NBRC 107573</strain>
    </source>
</reference>
<evidence type="ECO:0000256" key="2">
    <source>
        <dbReference type="ARBA" id="ARBA00007862"/>
    </source>
</evidence>
<dbReference type="AlphaFoldDB" id="A0A512H937"/>
<dbReference type="InterPro" id="IPR010200">
    <property type="entry name" value="HflC"/>
</dbReference>
<gene>
    <name evidence="8" type="ORF">ROR02_21080</name>
</gene>
<dbReference type="PRINTS" id="PR00721">
    <property type="entry name" value="STOMATIN"/>
</dbReference>
<keyword evidence="9" id="KW-1185">Reference proteome</keyword>
<evidence type="ECO:0000256" key="6">
    <source>
        <dbReference type="PIRNR" id="PIRNR005651"/>
    </source>
</evidence>